<feature type="domain" description="Glutamine amidotransferase type-2" evidence="10">
    <location>
        <begin position="2"/>
        <end position="186"/>
    </location>
</feature>
<dbReference type="GO" id="GO:0004066">
    <property type="term" value="F:asparagine synthase (glutamine-hydrolyzing) activity"/>
    <property type="evidence" value="ECO:0007669"/>
    <property type="project" value="UniProtKB-EC"/>
</dbReference>
<dbReference type="PANTHER" id="PTHR43284">
    <property type="entry name" value="ASPARAGINE SYNTHETASE (GLUTAMINE-HYDROLYZING)"/>
    <property type="match status" value="1"/>
</dbReference>
<dbReference type="AlphaFoldDB" id="A0AAU8A2U5"/>
<dbReference type="NCBIfam" id="TIGR01536">
    <property type="entry name" value="asn_synth_AEB"/>
    <property type="match status" value="1"/>
</dbReference>
<keyword evidence="11" id="KW-0436">Ligase</keyword>
<evidence type="ECO:0000256" key="9">
    <source>
        <dbReference type="PIRSR" id="PIRSR001589-2"/>
    </source>
</evidence>
<dbReference type="InterPro" id="IPR017932">
    <property type="entry name" value="GATase_2_dom"/>
</dbReference>
<feature type="binding site" evidence="9">
    <location>
        <begin position="371"/>
        <end position="372"/>
    </location>
    <ligand>
        <name>ATP</name>
        <dbReference type="ChEBI" id="CHEBI:30616"/>
    </ligand>
</feature>
<dbReference type="Gene3D" id="3.40.50.620">
    <property type="entry name" value="HUPs"/>
    <property type="match status" value="1"/>
</dbReference>
<dbReference type="PANTHER" id="PTHR43284:SF1">
    <property type="entry name" value="ASPARAGINE SYNTHETASE"/>
    <property type="match status" value="1"/>
</dbReference>
<dbReference type="EC" id="6.3.5.4" evidence="3"/>
<dbReference type="InterPro" id="IPR001962">
    <property type="entry name" value="Asn_synthase"/>
</dbReference>
<evidence type="ECO:0000256" key="4">
    <source>
        <dbReference type="ARBA" id="ARBA00022741"/>
    </source>
</evidence>
<dbReference type="Pfam" id="PF13537">
    <property type="entry name" value="GATase_7"/>
    <property type="match status" value="1"/>
</dbReference>
<keyword evidence="8" id="KW-0028">Amino-acid biosynthesis</keyword>
<evidence type="ECO:0000256" key="5">
    <source>
        <dbReference type="ARBA" id="ARBA00022840"/>
    </source>
</evidence>
<keyword evidence="8" id="KW-0061">Asparagine biosynthesis</keyword>
<sequence length="628" mass="72053">MCGIAGLINFDGAPVSPVVLKMMTDAISHRGPDGEGQWIDRNIGLGHRRLAIIDLSPAGHQPMISWDQRYVITYNGEIYNYRELKADLESEGFRFRSQSDTEVLLYALIAWGPKALDKLNGMFAFALWDKQEQKLLLARDRYGIKPLYYALTSNTLVFGSEQKAILAQPGFTRKLDKDALLEYFTFQNIFTDKTLIQGVKMCPAGYYGILDLSKPNKGLQLTQYWDFNFREPTGKIDKRAYHEELDRLFRQAVNRQLVTDVELGSYLSGGMDSGSITAIAAQSIPFMKTFTCGFDLTSASGLELGFDERRKAEYMSYCFKTEHYEIVLKSGDMERVLPKLAWHLEEPRVGQSYPNYYAAKLASKFVKVVLSGAGGDELFGGYPWRYYRAVVNDDFEHYVDKYYQFWQRLLPNSEIKQVFSPIWKDVEHLWTRDIFRDVFRHHADQLNTPEDYINHSLYFEAKTFLHGLLVVEDKLSMAHGLESRVPFLDNDLVDFAMRCPVSLKLNNLVEVVRMNENESGGKGAKYFSRTRDGKQILRDVMNLNIPSDIVIAEKQGFSGPDASWFKGESIDFVRRTLLSDNALIYEVLDRQVVEQLIEQHLSGVQNRRLLIWSLLNVENYLAQNNLGL</sequence>
<proteinExistence type="inferred from homology"/>
<name>A0AAU8A2U5_9BURK</name>
<dbReference type="Pfam" id="PF00733">
    <property type="entry name" value="Asn_synthase"/>
    <property type="match status" value="1"/>
</dbReference>
<dbReference type="SUPFAM" id="SSF52402">
    <property type="entry name" value="Adenine nucleotide alpha hydrolases-like"/>
    <property type="match status" value="1"/>
</dbReference>
<dbReference type="PIRSF" id="PIRSF001589">
    <property type="entry name" value="Asn_synthetase_glu-h"/>
    <property type="match status" value="1"/>
</dbReference>
<dbReference type="RefSeq" id="WP_353439148.1">
    <property type="nucleotide sequence ID" value="NZ_CP099959.1"/>
</dbReference>
<keyword evidence="4 9" id="KW-0547">Nucleotide-binding</keyword>
<dbReference type="InterPro" id="IPR033738">
    <property type="entry name" value="AsnB_N"/>
</dbReference>
<accession>A0AAU8A2U5</accession>
<dbReference type="PROSITE" id="PS51278">
    <property type="entry name" value="GATASE_TYPE_2"/>
    <property type="match status" value="1"/>
</dbReference>
<evidence type="ECO:0000256" key="3">
    <source>
        <dbReference type="ARBA" id="ARBA00012737"/>
    </source>
</evidence>
<dbReference type="CDD" id="cd00712">
    <property type="entry name" value="AsnB"/>
    <property type="match status" value="1"/>
</dbReference>
<dbReference type="InterPro" id="IPR014729">
    <property type="entry name" value="Rossmann-like_a/b/a_fold"/>
</dbReference>
<dbReference type="Gene3D" id="3.60.20.10">
    <property type="entry name" value="Glutamine Phosphoribosylpyrophosphate, subunit 1, domain 1"/>
    <property type="match status" value="1"/>
</dbReference>
<evidence type="ECO:0000256" key="2">
    <source>
        <dbReference type="ARBA" id="ARBA00005752"/>
    </source>
</evidence>
<dbReference type="GO" id="GO:0006529">
    <property type="term" value="P:asparagine biosynthetic process"/>
    <property type="evidence" value="ECO:0007669"/>
    <property type="project" value="UniProtKB-KW"/>
</dbReference>
<gene>
    <name evidence="11" type="primary">asnB</name>
    <name evidence="11" type="ORF">NKE59_01560</name>
</gene>
<dbReference type="InterPro" id="IPR006426">
    <property type="entry name" value="Asn_synth_AEB"/>
</dbReference>
<dbReference type="CDD" id="cd01991">
    <property type="entry name" value="Asn_synthase_B_C"/>
    <property type="match status" value="1"/>
</dbReference>
<feature type="binding site" evidence="9">
    <location>
        <position position="100"/>
    </location>
    <ligand>
        <name>L-glutamine</name>
        <dbReference type="ChEBI" id="CHEBI:58359"/>
    </ligand>
</feature>
<dbReference type="GO" id="GO:0005524">
    <property type="term" value="F:ATP binding"/>
    <property type="evidence" value="ECO:0007669"/>
    <property type="project" value="UniProtKB-KW"/>
</dbReference>
<protein>
    <recommendedName>
        <fullName evidence="3">asparagine synthase (glutamine-hydrolyzing)</fullName>
        <ecNumber evidence="3">6.3.5.4</ecNumber>
    </recommendedName>
</protein>
<evidence type="ECO:0000256" key="6">
    <source>
        <dbReference type="ARBA" id="ARBA00022962"/>
    </source>
</evidence>
<comment type="similarity">
    <text evidence="2">Belongs to the asparagine synthetase family.</text>
</comment>
<evidence type="ECO:0000313" key="11">
    <source>
        <dbReference type="EMBL" id="XCC58003.1"/>
    </source>
</evidence>
<dbReference type="InterPro" id="IPR051786">
    <property type="entry name" value="ASN_synthetase/amidase"/>
</dbReference>
<reference evidence="11" key="1">
    <citation type="submission" date="2022-06" db="EMBL/GenBank/DDBJ databases">
        <title>New Polynucleobacter species.</title>
        <authorList>
            <person name="Hahn M.W."/>
        </authorList>
    </citation>
    <scope>NUCLEOTIDE SEQUENCE</scope>
    <source>
        <strain evidence="11">UK-FUSCHL-C3</strain>
    </source>
</reference>
<keyword evidence="6 8" id="KW-0315">Glutamine amidotransferase</keyword>
<feature type="active site" description="For GATase activity" evidence="8">
    <location>
        <position position="2"/>
    </location>
</feature>
<evidence type="ECO:0000256" key="1">
    <source>
        <dbReference type="ARBA" id="ARBA00005187"/>
    </source>
</evidence>
<organism evidence="11">
    <name type="scientific">Polynucleobacter sp. UK-FUSCHL-C3</name>
    <dbReference type="NCBI Taxonomy" id="2955208"/>
    <lineage>
        <taxon>Bacteria</taxon>
        <taxon>Pseudomonadati</taxon>
        <taxon>Pseudomonadota</taxon>
        <taxon>Betaproteobacteria</taxon>
        <taxon>Burkholderiales</taxon>
        <taxon>Burkholderiaceae</taxon>
        <taxon>Polynucleobacter</taxon>
    </lineage>
</organism>
<dbReference type="GO" id="GO:0005829">
    <property type="term" value="C:cytosol"/>
    <property type="evidence" value="ECO:0007669"/>
    <property type="project" value="TreeGrafter"/>
</dbReference>
<dbReference type="SUPFAM" id="SSF56235">
    <property type="entry name" value="N-terminal nucleophile aminohydrolases (Ntn hydrolases)"/>
    <property type="match status" value="1"/>
</dbReference>
<dbReference type="EMBL" id="CP099959">
    <property type="protein sequence ID" value="XCC58003.1"/>
    <property type="molecule type" value="Genomic_DNA"/>
</dbReference>
<evidence type="ECO:0000259" key="10">
    <source>
        <dbReference type="PROSITE" id="PS51278"/>
    </source>
</evidence>
<comment type="pathway">
    <text evidence="1">Amino-acid biosynthesis; L-asparagine biosynthesis; L-asparagine from L-aspartate (L-Gln route): step 1/1.</text>
</comment>
<evidence type="ECO:0000256" key="8">
    <source>
        <dbReference type="PIRSR" id="PIRSR001589-1"/>
    </source>
</evidence>
<evidence type="ECO:0000256" key="7">
    <source>
        <dbReference type="ARBA" id="ARBA00048741"/>
    </source>
</evidence>
<comment type="catalytic activity">
    <reaction evidence="7">
        <text>L-aspartate + L-glutamine + ATP + H2O = L-asparagine + L-glutamate + AMP + diphosphate + H(+)</text>
        <dbReference type="Rhea" id="RHEA:12228"/>
        <dbReference type="ChEBI" id="CHEBI:15377"/>
        <dbReference type="ChEBI" id="CHEBI:15378"/>
        <dbReference type="ChEBI" id="CHEBI:29985"/>
        <dbReference type="ChEBI" id="CHEBI:29991"/>
        <dbReference type="ChEBI" id="CHEBI:30616"/>
        <dbReference type="ChEBI" id="CHEBI:33019"/>
        <dbReference type="ChEBI" id="CHEBI:58048"/>
        <dbReference type="ChEBI" id="CHEBI:58359"/>
        <dbReference type="ChEBI" id="CHEBI:456215"/>
        <dbReference type="EC" id="6.3.5.4"/>
    </reaction>
</comment>
<dbReference type="InterPro" id="IPR029055">
    <property type="entry name" value="Ntn_hydrolases_N"/>
</dbReference>
<keyword evidence="5 9" id="KW-0067">ATP-binding</keyword>